<dbReference type="EMBL" id="AAPJ01000007">
    <property type="protein sequence ID" value="EAS48847.1"/>
    <property type="molecule type" value="Genomic_DNA"/>
</dbReference>
<dbReference type="CDD" id="cd00198">
    <property type="entry name" value="vWFA"/>
    <property type="match status" value="1"/>
</dbReference>
<dbReference type="HOGENOM" id="CLU_024570_1_1_5"/>
<name>Q1YEP8_AURMS</name>
<keyword evidence="1" id="KW-0812">Transmembrane</keyword>
<dbReference type="SMART" id="SM00327">
    <property type="entry name" value="VWA"/>
    <property type="match status" value="1"/>
</dbReference>
<evidence type="ECO:0000256" key="1">
    <source>
        <dbReference type="SAM" id="Phobius"/>
    </source>
</evidence>
<gene>
    <name evidence="3" type="ORF">SI859A1_03485</name>
</gene>
<evidence type="ECO:0000313" key="4">
    <source>
        <dbReference type="Proteomes" id="UP000000321"/>
    </source>
</evidence>
<evidence type="ECO:0000313" key="3">
    <source>
        <dbReference type="EMBL" id="EAS48847.1"/>
    </source>
</evidence>
<dbReference type="RefSeq" id="WP_009211295.1">
    <property type="nucleotide sequence ID" value="NZ_BBWP01000046.1"/>
</dbReference>
<feature type="transmembrane region" description="Helical" evidence="1">
    <location>
        <begin position="12"/>
        <end position="30"/>
    </location>
</feature>
<keyword evidence="4" id="KW-1185">Reference proteome</keyword>
<organism evidence="3 4">
    <name type="scientific">Aurantimonas manganoxydans (strain ATCC BAA-1229 / DSM 21871 / SI85-9A1)</name>
    <dbReference type="NCBI Taxonomy" id="287752"/>
    <lineage>
        <taxon>Bacteria</taxon>
        <taxon>Pseudomonadati</taxon>
        <taxon>Pseudomonadota</taxon>
        <taxon>Alphaproteobacteria</taxon>
        <taxon>Hyphomicrobiales</taxon>
        <taxon>Aurantimonadaceae</taxon>
        <taxon>Aurantimonas</taxon>
    </lineage>
</organism>
<protein>
    <recommendedName>
        <fullName evidence="2">VWFA domain-containing protein</fullName>
    </recommendedName>
</protein>
<dbReference type="InterPro" id="IPR036465">
    <property type="entry name" value="vWFA_dom_sf"/>
</dbReference>
<reference evidence="3 4" key="1">
    <citation type="journal article" date="2008" name="Appl. Environ. Microbiol.">
        <title>Genomic insights into Mn(II) oxidation by the marine alphaproteobacterium Aurantimonas sp. strain SI85-9A1.</title>
        <authorList>
            <person name="Dick G.J."/>
            <person name="Podell S."/>
            <person name="Johnson H.A."/>
            <person name="Rivera-Espinoza Y."/>
            <person name="Bernier-Latmani R."/>
            <person name="McCarthy J.K."/>
            <person name="Torpey J.W."/>
            <person name="Clement B.G."/>
            <person name="Gaasterland T."/>
            <person name="Tebo B.M."/>
        </authorList>
    </citation>
    <scope>NUCLEOTIDE SEQUENCE [LARGE SCALE GENOMIC DNA]</scope>
    <source>
        <strain evidence="3 4">SI85-9A1</strain>
    </source>
</reference>
<dbReference type="Pfam" id="PF13519">
    <property type="entry name" value="VWA_2"/>
    <property type="match status" value="1"/>
</dbReference>
<dbReference type="BioCyc" id="AURANTIMONAS:SI859A1_03485-MONOMER"/>
<dbReference type="Proteomes" id="UP000000321">
    <property type="component" value="Unassembled WGS sequence"/>
</dbReference>
<keyword evidence="1" id="KW-1133">Transmembrane helix</keyword>
<evidence type="ECO:0000259" key="2">
    <source>
        <dbReference type="SMART" id="SM00327"/>
    </source>
</evidence>
<dbReference type="AlphaFoldDB" id="Q1YEP8"/>
<comment type="caution">
    <text evidence="3">The sequence shown here is derived from an EMBL/GenBank/DDBJ whole genome shotgun (WGS) entry which is preliminary data.</text>
</comment>
<dbReference type="SUPFAM" id="SSF53300">
    <property type="entry name" value="vWA-like"/>
    <property type="match status" value="1"/>
</dbReference>
<accession>Q1YEP8</accession>
<dbReference type="InterPro" id="IPR002035">
    <property type="entry name" value="VWF_A"/>
</dbReference>
<proteinExistence type="predicted"/>
<sequence length="308" mass="31940">MSLPGDLLLLRPWWLAVLVLTLVAGVVFARRSRGLAGWERAVDPALMAALSRLGRLVPGSARHAWLPIAVAGLVALALVGPAQRDSGAPTFRNLDGIVVAMDLSRSIAEGGSLDDAEAAAQLVLQRAGTRPVSLIVYAGEAYVATAFTTDPGALGSIVAVLDGETVPDPGSRSDRALALARRTLAEAQVLRADVVLVTDGEGLGPAAFDEVTALRAEGAFVSAIHVAPSQRPGDMPPPDPAGLERLAAAGGGFFADATAPLAVAEGIGRRRSDALAEGDYAVLHYTDYGRYLLVLALFPALALFRRSV</sequence>
<keyword evidence="1" id="KW-0472">Membrane</keyword>
<dbReference type="Gene3D" id="3.40.50.410">
    <property type="entry name" value="von Willebrand factor, type A domain"/>
    <property type="match status" value="1"/>
</dbReference>
<feature type="domain" description="VWFA" evidence="2">
    <location>
        <begin position="93"/>
        <end position="265"/>
    </location>
</feature>